<gene>
    <name evidence="2" type="ORF">DdX_07979</name>
</gene>
<evidence type="ECO:0000256" key="1">
    <source>
        <dbReference type="SAM" id="Phobius"/>
    </source>
</evidence>
<dbReference type="EMBL" id="JAKKPZ010000011">
    <property type="protein sequence ID" value="KAI1715655.1"/>
    <property type="molecule type" value="Genomic_DNA"/>
</dbReference>
<organism evidence="2 3">
    <name type="scientific">Ditylenchus destructor</name>
    <dbReference type="NCBI Taxonomy" id="166010"/>
    <lineage>
        <taxon>Eukaryota</taxon>
        <taxon>Metazoa</taxon>
        <taxon>Ecdysozoa</taxon>
        <taxon>Nematoda</taxon>
        <taxon>Chromadorea</taxon>
        <taxon>Rhabditida</taxon>
        <taxon>Tylenchina</taxon>
        <taxon>Tylenchomorpha</taxon>
        <taxon>Sphaerularioidea</taxon>
        <taxon>Anguinidae</taxon>
        <taxon>Anguininae</taxon>
        <taxon>Ditylenchus</taxon>
    </lineage>
</organism>
<evidence type="ECO:0000313" key="3">
    <source>
        <dbReference type="Proteomes" id="UP001201812"/>
    </source>
</evidence>
<reference evidence="2" key="1">
    <citation type="submission" date="2022-01" db="EMBL/GenBank/DDBJ databases">
        <title>Genome Sequence Resource for Two Populations of Ditylenchus destructor, the Migratory Endoparasitic Phytonematode.</title>
        <authorList>
            <person name="Zhang H."/>
            <person name="Lin R."/>
            <person name="Xie B."/>
        </authorList>
    </citation>
    <scope>NUCLEOTIDE SEQUENCE</scope>
    <source>
        <strain evidence="2">BazhouSP</strain>
    </source>
</reference>
<dbReference type="Proteomes" id="UP001201812">
    <property type="component" value="Unassembled WGS sequence"/>
</dbReference>
<dbReference type="AlphaFoldDB" id="A0AAD4N525"/>
<keyword evidence="3" id="KW-1185">Reference proteome</keyword>
<accession>A0AAD4N525</accession>
<keyword evidence="1" id="KW-0812">Transmembrane</keyword>
<feature type="transmembrane region" description="Helical" evidence="1">
    <location>
        <begin position="6"/>
        <end position="29"/>
    </location>
</feature>
<feature type="transmembrane region" description="Helical" evidence="1">
    <location>
        <begin position="236"/>
        <end position="259"/>
    </location>
</feature>
<comment type="caution">
    <text evidence="2">The sequence shown here is derived from an EMBL/GenBank/DDBJ whole genome shotgun (WGS) entry which is preliminary data.</text>
</comment>
<proteinExistence type="predicted"/>
<keyword evidence="1" id="KW-0472">Membrane</keyword>
<protein>
    <submittedName>
        <fullName evidence="2">Uncharacterized protein</fullName>
    </submittedName>
</protein>
<sequence length="306" mass="33888">MSTEFLGIALVSIIFLFGSPAILITLCGVRRGRKRPVENLQLKNVRKISDSLVSDTPPRILNDVERKVLLSMLNSKRDRIKSPTTYELAASTVRLPTANFQRSSAISVENSLYIPAHLDIIMEESSIDDPDKLIEGENVAPLIPTKYVSSSESFSWIPSNEIKCLSEKKKMLIRKYKQQKAAGVINYGSSSSSDGWSSPSSVSTTFSPCKYLTINMLKEVDDEIQAALRTIEKLKIALFVVSGLLVLAVIAQVVVKIVVETKAMKIMERGPVRDKSIPLPDNRAVARGRVKEEHAIAKKECSNKQV</sequence>
<keyword evidence="1" id="KW-1133">Transmembrane helix</keyword>
<evidence type="ECO:0000313" key="2">
    <source>
        <dbReference type="EMBL" id="KAI1715655.1"/>
    </source>
</evidence>
<name>A0AAD4N525_9BILA</name>